<keyword evidence="4" id="KW-0969">Cilium</keyword>
<dbReference type="AlphaFoldDB" id="A0A1E7FUS2"/>
<name>A0A1E7FUS2_9STRA</name>
<protein>
    <submittedName>
        <fullName evidence="8">L domain-like protein</fullName>
    </submittedName>
</protein>
<feature type="compositionally biased region" description="Basic and acidic residues" evidence="7">
    <location>
        <begin position="797"/>
        <end position="817"/>
    </location>
</feature>
<keyword evidence="9" id="KW-1185">Reference proteome</keyword>
<evidence type="ECO:0000256" key="1">
    <source>
        <dbReference type="ARBA" id="ARBA00004138"/>
    </source>
</evidence>
<evidence type="ECO:0000256" key="6">
    <source>
        <dbReference type="SAM" id="Coils"/>
    </source>
</evidence>
<comment type="subcellular location">
    <subcellularLocation>
        <location evidence="1">Cell projection</location>
        <location evidence="1">Cilium</location>
    </subcellularLocation>
</comment>
<dbReference type="PROSITE" id="PS51450">
    <property type="entry name" value="LRR"/>
    <property type="match status" value="5"/>
</dbReference>
<keyword evidence="3" id="KW-0677">Repeat</keyword>
<dbReference type="PANTHER" id="PTHR45973:SF9">
    <property type="entry name" value="LEUCINE-RICH REPEAT-CONTAINING PROTEIN 46"/>
    <property type="match status" value="1"/>
</dbReference>
<evidence type="ECO:0000313" key="8">
    <source>
        <dbReference type="EMBL" id="OEU21855.1"/>
    </source>
</evidence>
<feature type="compositionally biased region" description="Basic and acidic residues" evidence="7">
    <location>
        <begin position="773"/>
        <end position="782"/>
    </location>
</feature>
<feature type="compositionally biased region" description="Low complexity" evidence="7">
    <location>
        <begin position="824"/>
        <end position="840"/>
    </location>
</feature>
<keyword evidence="5" id="KW-0966">Cell projection</keyword>
<proteinExistence type="predicted"/>
<dbReference type="OrthoDB" id="194937at2759"/>
<dbReference type="Pfam" id="PF00560">
    <property type="entry name" value="LRR_1"/>
    <property type="match status" value="1"/>
</dbReference>
<dbReference type="Proteomes" id="UP000095751">
    <property type="component" value="Unassembled WGS sequence"/>
</dbReference>
<sequence>MRGGQEGGGCSQPHKLNPAFMRHNNNNNINSDGNNNFRLETILKRARDTGKLLASNIGLQSPLPDELFTFNFNDSRYTEELLTVVDFSDNDEFLKDTIIDARILKYKSVQSLRFRNCGFRLPPNNNNINNDINCNKTMLSFRTLENLMILDLSGNRLERFDVGWMILSGTSSTLVELNLSNNRIREIVATTTTTTMLGGNDDGNNNGDKNNSIISLPKLRSLDVSHNTPLESLFDYNSNRNKNKNSNKKFSCDNLRIFRCNHNPNLQLRSSSSATTTIDGLPSFLRSATGTLEVLEASHNPKLFTTTCDGDGSSIDLTDYVRLQTVSFAMNKLNTAPCISHSVKRLDLRSNKLTSISGLFPTTSEKTDFDLVDLILSDNYLTQLDPIVVERMGRLQRLDLISNKLTSLPYQLGFLTSLSTLSVSGNPVVTKLSSSAVNDTNNNRNPQPLLQILRNRAPIDKENNVSARKCNDVASDLLSHALSTKGNNTLDLAGKITNLSSNDNNVKNSVLKLEAFVRELLLKPWIASGITGKLILDSNHLTSIPEDLLSSQCLPNVQEISLKANHLTEIPTSLQTSCSKTVKQLDLGKNQLTADSLARAMWFQPKSFPSSSSWSLGCLTHLDVSSNRLSSFPIDTACDRQCFPSLQVLNLSNNRINTVHDWSRLPSSLLILDLSENAIEDIEPLVVLLSAYCPEFQRLSLIHNQIKRIPLSIGLLKEYVPRIVSLNLLGNPQFAIRGDILELPCSELLSYLANRLTSEQRQAAIAKIQKLQEPNREGKENDTENISVQSVLSVTDSNHREETPVTLTDTKKKEHQDQQGGGSSSSSNSNNNIDVGTNTDTDTDTDAYIDDNKVLDELKQKVEELKIQLENLSLTQAKKYALKKSLAIERSKLIREERRLGLRK</sequence>
<dbReference type="PANTHER" id="PTHR45973">
    <property type="entry name" value="PROTEIN PHOSPHATASE 1 REGULATORY SUBUNIT SDS22-RELATED"/>
    <property type="match status" value="1"/>
</dbReference>
<evidence type="ECO:0000256" key="7">
    <source>
        <dbReference type="SAM" id="MobiDB-lite"/>
    </source>
</evidence>
<evidence type="ECO:0000256" key="3">
    <source>
        <dbReference type="ARBA" id="ARBA00022737"/>
    </source>
</evidence>
<evidence type="ECO:0000313" key="9">
    <source>
        <dbReference type="Proteomes" id="UP000095751"/>
    </source>
</evidence>
<dbReference type="InterPro" id="IPR032675">
    <property type="entry name" value="LRR_dom_sf"/>
</dbReference>
<dbReference type="InterPro" id="IPR050576">
    <property type="entry name" value="Cilia_flagella_integrity"/>
</dbReference>
<dbReference type="Gene3D" id="3.80.10.10">
    <property type="entry name" value="Ribonuclease Inhibitor"/>
    <property type="match status" value="5"/>
</dbReference>
<evidence type="ECO:0000256" key="5">
    <source>
        <dbReference type="ARBA" id="ARBA00023273"/>
    </source>
</evidence>
<evidence type="ECO:0000256" key="4">
    <source>
        <dbReference type="ARBA" id="ARBA00023069"/>
    </source>
</evidence>
<dbReference type="SMART" id="SM00365">
    <property type="entry name" value="LRR_SD22"/>
    <property type="match status" value="4"/>
</dbReference>
<dbReference type="SUPFAM" id="SSF52047">
    <property type="entry name" value="RNI-like"/>
    <property type="match status" value="1"/>
</dbReference>
<dbReference type="InParanoid" id="A0A1E7FUS2"/>
<dbReference type="InterPro" id="IPR003591">
    <property type="entry name" value="Leu-rich_rpt_typical-subtyp"/>
</dbReference>
<feature type="coiled-coil region" evidence="6">
    <location>
        <begin position="848"/>
        <end position="875"/>
    </location>
</feature>
<keyword evidence="6" id="KW-0175">Coiled coil</keyword>
<dbReference type="EMBL" id="KV784353">
    <property type="protein sequence ID" value="OEU21855.1"/>
    <property type="molecule type" value="Genomic_DNA"/>
</dbReference>
<feature type="compositionally biased region" description="Polar residues" evidence="7">
    <location>
        <begin position="784"/>
        <end position="796"/>
    </location>
</feature>
<feature type="region of interest" description="Disordered" evidence="7">
    <location>
        <begin position="772"/>
        <end position="846"/>
    </location>
</feature>
<feature type="region of interest" description="Disordered" evidence="7">
    <location>
        <begin position="1"/>
        <end position="32"/>
    </location>
</feature>
<gene>
    <name evidence="8" type="ORF">FRACYDRAFT_232000</name>
</gene>
<feature type="compositionally biased region" description="Gly residues" evidence="7">
    <location>
        <begin position="1"/>
        <end position="10"/>
    </location>
</feature>
<accession>A0A1E7FUS2</accession>
<evidence type="ECO:0000256" key="2">
    <source>
        <dbReference type="ARBA" id="ARBA00022614"/>
    </source>
</evidence>
<dbReference type="Pfam" id="PF13855">
    <property type="entry name" value="LRR_8"/>
    <property type="match status" value="1"/>
</dbReference>
<organism evidence="8 9">
    <name type="scientific">Fragilariopsis cylindrus CCMP1102</name>
    <dbReference type="NCBI Taxonomy" id="635003"/>
    <lineage>
        <taxon>Eukaryota</taxon>
        <taxon>Sar</taxon>
        <taxon>Stramenopiles</taxon>
        <taxon>Ochrophyta</taxon>
        <taxon>Bacillariophyta</taxon>
        <taxon>Bacillariophyceae</taxon>
        <taxon>Bacillariophycidae</taxon>
        <taxon>Bacillariales</taxon>
        <taxon>Bacillariaceae</taxon>
        <taxon>Fragilariopsis</taxon>
    </lineage>
</organism>
<dbReference type="KEGG" id="fcy:FRACYDRAFT_232000"/>
<dbReference type="SMART" id="SM00369">
    <property type="entry name" value="LRR_TYP"/>
    <property type="match status" value="9"/>
</dbReference>
<reference evidence="8 9" key="1">
    <citation type="submission" date="2016-09" db="EMBL/GenBank/DDBJ databases">
        <title>Extensive genetic diversity and differential bi-allelic expression allows diatom success in the polar Southern Ocean.</title>
        <authorList>
            <consortium name="DOE Joint Genome Institute"/>
            <person name="Mock T."/>
            <person name="Otillar R.P."/>
            <person name="Strauss J."/>
            <person name="Dupont C."/>
            <person name="Frickenhaus S."/>
            <person name="Maumus F."/>
            <person name="Mcmullan M."/>
            <person name="Sanges R."/>
            <person name="Schmutz J."/>
            <person name="Toseland A."/>
            <person name="Valas R."/>
            <person name="Veluchamy A."/>
            <person name="Ward B.J."/>
            <person name="Allen A."/>
            <person name="Barry K."/>
            <person name="Falciatore A."/>
            <person name="Ferrante M."/>
            <person name="Fortunato A.E."/>
            <person name="Gloeckner G."/>
            <person name="Gruber A."/>
            <person name="Hipkin R."/>
            <person name="Janech M."/>
            <person name="Kroth P."/>
            <person name="Leese F."/>
            <person name="Lindquist E."/>
            <person name="Lyon B.R."/>
            <person name="Martin J."/>
            <person name="Mayer C."/>
            <person name="Parker M."/>
            <person name="Quesneville H."/>
            <person name="Raymond J."/>
            <person name="Uhlig C."/>
            <person name="Valentin K.U."/>
            <person name="Worden A.Z."/>
            <person name="Armbrust E.V."/>
            <person name="Bowler C."/>
            <person name="Green B."/>
            <person name="Moulton V."/>
            <person name="Van Oosterhout C."/>
            <person name="Grigoriev I."/>
        </authorList>
    </citation>
    <scope>NUCLEOTIDE SEQUENCE [LARGE SCALE GENOMIC DNA]</scope>
    <source>
        <strain evidence="8 9">CCMP1102</strain>
    </source>
</reference>
<dbReference type="SUPFAM" id="SSF52058">
    <property type="entry name" value="L domain-like"/>
    <property type="match status" value="1"/>
</dbReference>
<dbReference type="InterPro" id="IPR001611">
    <property type="entry name" value="Leu-rich_rpt"/>
</dbReference>
<keyword evidence="2" id="KW-0433">Leucine-rich repeat</keyword>